<keyword evidence="1" id="KW-0175">Coiled coil</keyword>
<feature type="coiled-coil region" evidence="1">
    <location>
        <begin position="37"/>
        <end position="71"/>
    </location>
</feature>
<evidence type="ECO:0000256" key="1">
    <source>
        <dbReference type="SAM" id="Coils"/>
    </source>
</evidence>
<organism evidence="2 3">
    <name type="scientific">Akanthomyces lecanii RCEF 1005</name>
    <dbReference type="NCBI Taxonomy" id="1081108"/>
    <lineage>
        <taxon>Eukaryota</taxon>
        <taxon>Fungi</taxon>
        <taxon>Dikarya</taxon>
        <taxon>Ascomycota</taxon>
        <taxon>Pezizomycotina</taxon>
        <taxon>Sordariomycetes</taxon>
        <taxon>Hypocreomycetidae</taxon>
        <taxon>Hypocreales</taxon>
        <taxon>Cordycipitaceae</taxon>
        <taxon>Akanthomyces</taxon>
        <taxon>Cordyceps confragosa</taxon>
    </lineage>
</organism>
<proteinExistence type="predicted"/>
<dbReference type="OrthoDB" id="10400710at2759"/>
<keyword evidence="3" id="KW-1185">Reference proteome</keyword>
<reference evidence="2 3" key="1">
    <citation type="journal article" date="2016" name="Genome Biol. Evol.">
        <title>Divergent and convergent evolution of fungal pathogenicity.</title>
        <authorList>
            <person name="Shang Y."/>
            <person name="Xiao G."/>
            <person name="Zheng P."/>
            <person name="Cen K."/>
            <person name="Zhan S."/>
            <person name="Wang C."/>
        </authorList>
    </citation>
    <scope>NUCLEOTIDE SEQUENCE [LARGE SCALE GENOMIC DNA]</scope>
    <source>
        <strain evidence="2 3">RCEF 1005</strain>
    </source>
</reference>
<dbReference type="AlphaFoldDB" id="A0A167XLH2"/>
<name>A0A167XLH2_CORDF</name>
<dbReference type="EMBL" id="AZHF01000014">
    <property type="protein sequence ID" value="OAA65121.1"/>
    <property type="molecule type" value="Genomic_DNA"/>
</dbReference>
<evidence type="ECO:0000313" key="2">
    <source>
        <dbReference type="EMBL" id="OAA65121.1"/>
    </source>
</evidence>
<accession>A0A167XLH2</accession>
<evidence type="ECO:0000313" key="3">
    <source>
        <dbReference type="Proteomes" id="UP000076881"/>
    </source>
</evidence>
<gene>
    <name evidence="2" type="ORF">LEL_10568</name>
</gene>
<dbReference type="Proteomes" id="UP000076881">
    <property type="component" value="Unassembled WGS sequence"/>
</dbReference>
<sequence length="137" mass="14860">MDATPPQSAAAGADILSSAIQACQECEKSRADWCVFTSSLEEENRQLSAALEVLEGRARDIKDIREKQERMISAQADLIITLKSEVADMQQEPLSPGDFLSVNSVLPVEDLESRLPSPSPSEGYAATLLMEHARANA</sequence>
<comment type="caution">
    <text evidence="2">The sequence shown here is derived from an EMBL/GenBank/DDBJ whole genome shotgun (WGS) entry which is preliminary data.</text>
</comment>
<protein>
    <submittedName>
        <fullName evidence="2">Uncharacterized protein</fullName>
    </submittedName>
</protein>